<feature type="region of interest" description="Disordered" evidence="1">
    <location>
        <begin position="86"/>
        <end position="137"/>
    </location>
</feature>
<accession>A0AA95J4K8</accession>
<gene>
    <name evidence="2" type="ORF">pkur_cds_644</name>
</gene>
<dbReference type="EMBL" id="ON887157">
    <property type="protein sequence ID" value="WBR14818.1"/>
    <property type="molecule type" value="Genomic_DNA"/>
</dbReference>
<organism evidence="2 3">
    <name type="scientific">Pandoravirus kuranda</name>
    <dbReference type="NCBI Taxonomy" id="3019033"/>
    <lineage>
        <taxon>Viruses</taxon>
        <taxon>Pandoravirus</taxon>
    </lineage>
</organism>
<name>A0AA95J4K8_9VIRU</name>
<reference evidence="2" key="1">
    <citation type="submission" date="2022-06" db="EMBL/GenBank/DDBJ databases">
        <authorList>
            <person name="Legendre M."/>
            <person name="Claverie J.-M."/>
            <person name="Alempic J.-M."/>
            <person name="Abergel C."/>
        </authorList>
    </citation>
    <scope>NUCLEOTIDE SEQUENCE</scope>
    <source>
        <strain evidence="2">Kuranda</strain>
    </source>
</reference>
<dbReference type="Proteomes" id="UP001185135">
    <property type="component" value="Segment"/>
</dbReference>
<feature type="compositionally biased region" description="Acidic residues" evidence="1">
    <location>
        <begin position="106"/>
        <end position="120"/>
    </location>
</feature>
<protein>
    <submittedName>
        <fullName evidence="2">Uncharacterized protein</fullName>
    </submittedName>
</protein>
<evidence type="ECO:0000256" key="1">
    <source>
        <dbReference type="SAM" id="MobiDB-lite"/>
    </source>
</evidence>
<evidence type="ECO:0000313" key="2">
    <source>
        <dbReference type="EMBL" id="WBR14818.1"/>
    </source>
</evidence>
<evidence type="ECO:0000313" key="3">
    <source>
        <dbReference type="Proteomes" id="UP001185135"/>
    </source>
</evidence>
<proteinExistence type="predicted"/>
<sequence length="668" mass="71906">MAAVARAATAMADAVAYYRALLPQEDTAAQAAAKVAAHDAALVARCRDSPCYPAAVWTLAIDAFVEWLKNPSVIGRGRGATDEALCDDCNGQHAPQREWTQSPDNSGDDDDRGGDDEGDTSDNPLLSSDGGGVASDPNSAASCASNFLRPLECMGIQIHAITTHPENHHLIGCCTRTPPLLRADCRFGDWVFVASMERDVDCIGGIILVERAVHVPTGTGVDLHCDLRCQNTLRRVRALTFSFLQSGETSIEAFLYGVFAGVRRIIDSLSSHGWSVDGDGFSWCSIGHAFDSQKVQCVRRRDGVAVRLTFCGGVLCAVSDKYAFYDPLIDYPPASVYGPDPPLDLGDGDGASSVDDDQHYSARELYARKQRQWMVTEGHVSPWMATASHSRASDGHRAMAILGHADMPHADMDDVMARINAVADVIAYRYGLTSGRHIKRAFGHEHINGRTCAAALAHKMNATDRAWHLVASRSGIESGEGFIDPTRGLYVNWTVQCDMIVTDAPHTESDSGGHGAHLVAHATHLPFVRFYGHVVSVDRPCGSEATHAAHAMLVLCEREPRQGHAASAPVPGDGERSRIYSLVNLFADGKTDEAVTLHPISAYRRANLADTWSGIRLLSVLCEGTSPTPLDPSDPAGALLGAIEWLMDEFDRCGRLFAGRACGADDHA</sequence>